<gene>
    <name evidence="3" type="ORF">BWQ96_07395</name>
    <name evidence="2" type="ORF">BWQ96_08612</name>
</gene>
<proteinExistence type="predicted"/>
<organism evidence="2 4">
    <name type="scientific">Gracilariopsis chorda</name>
    <dbReference type="NCBI Taxonomy" id="448386"/>
    <lineage>
        <taxon>Eukaryota</taxon>
        <taxon>Rhodophyta</taxon>
        <taxon>Florideophyceae</taxon>
        <taxon>Rhodymeniophycidae</taxon>
        <taxon>Gracilariales</taxon>
        <taxon>Gracilariaceae</taxon>
        <taxon>Gracilariopsis</taxon>
    </lineage>
</organism>
<dbReference type="EMBL" id="NBIV01000204">
    <property type="protein sequence ID" value="PXF41661.1"/>
    <property type="molecule type" value="Genomic_DNA"/>
</dbReference>
<feature type="compositionally biased region" description="Basic residues" evidence="1">
    <location>
        <begin position="127"/>
        <end position="137"/>
    </location>
</feature>
<evidence type="ECO:0000313" key="2">
    <source>
        <dbReference type="EMBL" id="PXF41661.1"/>
    </source>
</evidence>
<dbReference type="EMBL" id="NBIV01000146">
    <property type="protein sequence ID" value="PXF42887.1"/>
    <property type="molecule type" value="Genomic_DNA"/>
</dbReference>
<evidence type="ECO:0000313" key="4">
    <source>
        <dbReference type="Proteomes" id="UP000247409"/>
    </source>
</evidence>
<dbReference type="Proteomes" id="UP000247409">
    <property type="component" value="Unassembled WGS sequence"/>
</dbReference>
<reference evidence="2 4" key="1">
    <citation type="journal article" date="2018" name="Mol. Biol. Evol.">
        <title>Analysis of the draft genome of the red seaweed Gracilariopsis chorda provides insights into genome size evolution in Rhodophyta.</title>
        <authorList>
            <person name="Lee J."/>
            <person name="Yang E.C."/>
            <person name="Graf L."/>
            <person name="Yang J.H."/>
            <person name="Qiu H."/>
            <person name="Zel Zion U."/>
            <person name="Chan C.X."/>
            <person name="Stephens T.G."/>
            <person name="Weber A.P.M."/>
            <person name="Boo G.H."/>
            <person name="Boo S.M."/>
            <person name="Kim K.M."/>
            <person name="Shin Y."/>
            <person name="Jung M."/>
            <person name="Lee S.J."/>
            <person name="Yim H.S."/>
            <person name="Lee J.H."/>
            <person name="Bhattacharya D."/>
            <person name="Yoon H.S."/>
        </authorList>
    </citation>
    <scope>NUCLEOTIDE SEQUENCE [LARGE SCALE GENOMIC DNA]</scope>
    <source>
        <strain evidence="2 4">SKKU-2015</strain>
        <tissue evidence="2">Whole body</tissue>
    </source>
</reference>
<sequence>MSYEYSYYSRCGAFNRSPTITDEREYDPDDLLSIGWEVDAQEVQELFEMMKVLESEEDGSGCASLVDGVEEWFMLEDSSSSVEDLCWAKPGSLSRATKRRGSIQSLDQPPTKRRRCDNPSSGGDRSHLHRRSTVKRRALTDLSNRPVKRFRSSKVCRGMEGTLHQRTPKLGAVGPTDRGEIVRWTNVRRVEQPGKRRRIH</sequence>
<accession>A0A2V3IHW8</accession>
<name>A0A2V3IHW8_9FLOR</name>
<protein>
    <submittedName>
        <fullName evidence="2">Uncharacterized protein</fullName>
    </submittedName>
</protein>
<feature type="region of interest" description="Disordered" evidence="1">
    <location>
        <begin position="97"/>
        <end position="176"/>
    </location>
</feature>
<evidence type="ECO:0000256" key="1">
    <source>
        <dbReference type="SAM" id="MobiDB-lite"/>
    </source>
</evidence>
<dbReference type="AlphaFoldDB" id="A0A2V3IHW8"/>
<evidence type="ECO:0000313" key="3">
    <source>
        <dbReference type="EMBL" id="PXF42887.1"/>
    </source>
</evidence>
<keyword evidence="4" id="KW-1185">Reference proteome</keyword>
<comment type="caution">
    <text evidence="2">The sequence shown here is derived from an EMBL/GenBank/DDBJ whole genome shotgun (WGS) entry which is preliminary data.</text>
</comment>